<dbReference type="SUPFAM" id="SSF52540">
    <property type="entry name" value="P-loop containing nucleoside triphosphate hydrolases"/>
    <property type="match status" value="1"/>
</dbReference>
<evidence type="ECO:0000256" key="4">
    <source>
        <dbReference type="ARBA" id="ARBA00022741"/>
    </source>
</evidence>
<dbReference type="InterPro" id="IPR032705">
    <property type="entry name" value="ORC4_C"/>
</dbReference>
<dbReference type="InterPro" id="IPR016527">
    <property type="entry name" value="ORC4"/>
</dbReference>
<protein>
    <recommendedName>
        <fullName evidence="9 10">Origin of replication complex subunit 4</fullName>
    </recommendedName>
</protein>
<dbReference type="InterPro" id="IPR003959">
    <property type="entry name" value="ATPase_AAA_core"/>
</dbReference>
<dbReference type="Pfam" id="PF14629">
    <property type="entry name" value="ORC4_C"/>
    <property type="match status" value="1"/>
</dbReference>
<name>A0A835ELK5_9POAL</name>
<keyword evidence="5" id="KW-0067">ATP-binding</keyword>
<dbReference type="GO" id="GO:0003688">
    <property type="term" value="F:DNA replication origin binding"/>
    <property type="evidence" value="ECO:0007669"/>
    <property type="project" value="TreeGrafter"/>
</dbReference>
<feature type="domain" description="Origin recognition complex subunit 4 C-terminal" evidence="12">
    <location>
        <begin position="216"/>
        <end position="400"/>
    </location>
</feature>
<dbReference type="GO" id="GO:0005524">
    <property type="term" value="F:ATP binding"/>
    <property type="evidence" value="ECO:0007669"/>
    <property type="project" value="UniProtKB-KW"/>
</dbReference>
<keyword evidence="7 10" id="KW-0539">Nucleus</keyword>
<dbReference type="AlphaFoldDB" id="A0A835ELK5"/>
<dbReference type="Proteomes" id="UP000636709">
    <property type="component" value="Unassembled WGS sequence"/>
</dbReference>
<evidence type="ECO:0000256" key="9">
    <source>
        <dbReference type="ARBA" id="ARBA00073314"/>
    </source>
</evidence>
<dbReference type="GO" id="GO:0005664">
    <property type="term" value="C:nuclear origin of replication recognition complex"/>
    <property type="evidence" value="ECO:0007669"/>
    <property type="project" value="TreeGrafter"/>
</dbReference>
<comment type="caution">
    <text evidence="13">The sequence shown here is derived from an EMBL/GenBank/DDBJ whole genome shotgun (WGS) entry which is preliminary data.</text>
</comment>
<gene>
    <name evidence="13" type="ORF">HU200_036925</name>
</gene>
<keyword evidence="4" id="KW-0547">Nucleotide-binding</keyword>
<evidence type="ECO:0000313" key="13">
    <source>
        <dbReference type="EMBL" id="KAF8696039.1"/>
    </source>
</evidence>
<feature type="domain" description="ATPase AAA-type core" evidence="11">
    <location>
        <begin position="55"/>
        <end position="201"/>
    </location>
</feature>
<comment type="function">
    <text evidence="8">Component of the origin recognition complex (ORC) that binds origins of replication. DNA-binding is ATP-dependent. The specific DNA sequences that define origins of replication have not been identified yet. ORC is required to assemble the pre-replication complex necessary to initiate DNA replication.</text>
</comment>
<keyword evidence="14" id="KW-1185">Reference proteome</keyword>
<sequence length="421" mass="47638">MAAASVASQAQAVLRARLCDPGFVHSALRSSPDTNYSKLKYLVASSISEACNNSVLLLGPRGCGKAAVADMVLEDLKKEHSDAISVIRLNGMLHSDDNCATKEIARQLCLEHQLSFSKMASSDDNTEFIIDMLRECGLAHKTILFILEEFDLFAQGKQRLLYSLLDAMQSLTSQAVVIGLSCRLDADQLLEKRVRSRFSHRKLLFVPSSLDDIQRLVEHLLIMAKGSSLPAKYITDYNSRLTNIFSDKKFKGILNSLMDADATTSNILRFLFRAVSYMDMESGFLSMESFLNALSVMQRQPKMDSLQDLSILELYILVCMHRLEDKEQSSYNFTSIMKEYRSIQDAYKTSDKYASTVCFRAFEHLLDRELISFGDIRGRNQALEYRPVKLLISSRELAQSLKLNTTCPAVLQKLFDRERYM</sequence>
<keyword evidence="6 10" id="KW-0238">DNA-binding</keyword>
<evidence type="ECO:0000256" key="6">
    <source>
        <dbReference type="ARBA" id="ARBA00023125"/>
    </source>
</evidence>
<dbReference type="GO" id="GO:0016887">
    <property type="term" value="F:ATP hydrolysis activity"/>
    <property type="evidence" value="ECO:0007669"/>
    <property type="project" value="InterPro"/>
</dbReference>
<dbReference type="GO" id="GO:0006270">
    <property type="term" value="P:DNA replication initiation"/>
    <property type="evidence" value="ECO:0007669"/>
    <property type="project" value="TreeGrafter"/>
</dbReference>
<evidence type="ECO:0000256" key="3">
    <source>
        <dbReference type="ARBA" id="ARBA00022705"/>
    </source>
</evidence>
<dbReference type="EMBL" id="JACEFO010001882">
    <property type="protein sequence ID" value="KAF8696039.1"/>
    <property type="molecule type" value="Genomic_DNA"/>
</dbReference>
<dbReference type="Pfam" id="PF00004">
    <property type="entry name" value="AAA"/>
    <property type="match status" value="1"/>
</dbReference>
<proteinExistence type="inferred from homology"/>
<evidence type="ECO:0000259" key="12">
    <source>
        <dbReference type="Pfam" id="PF14629"/>
    </source>
</evidence>
<evidence type="ECO:0000256" key="7">
    <source>
        <dbReference type="ARBA" id="ARBA00023242"/>
    </source>
</evidence>
<evidence type="ECO:0000256" key="5">
    <source>
        <dbReference type="ARBA" id="ARBA00022840"/>
    </source>
</evidence>
<evidence type="ECO:0000313" key="14">
    <source>
        <dbReference type="Proteomes" id="UP000636709"/>
    </source>
</evidence>
<dbReference type="PANTHER" id="PTHR12087:SF0">
    <property type="entry name" value="ORIGIN RECOGNITION COMPLEX SUBUNIT 4"/>
    <property type="match status" value="1"/>
</dbReference>
<organism evidence="13 14">
    <name type="scientific">Digitaria exilis</name>
    <dbReference type="NCBI Taxonomy" id="1010633"/>
    <lineage>
        <taxon>Eukaryota</taxon>
        <taxon>Viridiplantae</taxon>
        <taxon>Streptophyta</taxon>
        <taxon>Embryophyta</taxon>
        <taxon>Tracheophyta</taxon>
        <taxon>Spermatophyta</taxon>
        <taxon>Magnoliopsida</taxon>
        <taxon>Liliopsida</taxon>
        <taxon>Poales</taxon>
        <taxon>Poaceae</taxon>
        <taxon>PACMAD clade</taxon>
        <taxon>Panicoideae</taxon>
        <taxon>Panicodae</taxon>
        <taxon>Paniceae</taxon>
        <taxon>Anthephorinae</taxon>
        <taxon>Digitaria</taxon>
    </lineage>
</organism>
<evidence type="ECO:0000259" key="11">
    <source>
        <dbReference type="Pfam" id="PF00004"/>
    </source>
</evidence>
<evidence type="ECO:0000256" key="10">
    <source>
        <dbReference type="PIRNR" id="PIRNR007858"/>
    </source>
</evidence>
<dbReference type="PIRSF" id="PIRSF007858">
    <property type="entry name" value="ORC4"/>
    <property type="match status" value="1"/>
</dbReference>
<keyword evidence="3 10" id="KW-0235">DNA replication</keyword>
<evidence type="ECO:0000256" key="1">
    <source>
        <dbReference type="ARBA" id="ARBA00004123"/>
    </source>
</evidence>
<dbReference type="InterPro" id="IPR027417">
    <property type="entry name" value="P-loop_NTPase"/>
</dbReference>
<accession>A0A835ELK5</accession>
<comment type="similarity">
    <text evidence="2 10">Belongs to the ORC4 family.</text>
</comment>
<reference evidence="13" key="1">
    <citation type="submission" date="2020-07" db="EMBL/GenBank/DDBJ databases">
        <title>Genome sequence and genetic diversity analysis of an under-domesticated orphan crop, white fonio (Digitaria exilis).</title>
        <authorList>
            <person name="Bennetzen J.L."/>
            <person name="Chen S."/>
            <person name="Ma X."/>
            <person name="Wang X."/>
            <person name="Yssel A.E.J."/>
            <person name="Chaluvadi S.R."/>
            <person name="Johnson M."/>
            <person name="Gangashetty P."/>
            <person name="Hamidou F."/>
            <person name="Sanogo M.D."/>
            <person name="Zwaenepoel A."/>
            <person name="Wallace J."/>
            <person name="Van De Peer Y."/>
            <person name="Van Deynze A."/>
        </authorList>
    </citation>
    <scope>NUCLEOTIDE SEQUENCE</scope>
    <source>
        <tissue evidence="13">Leaves</tissue>
    </source>
</reference>
<evidence type="ECO:0000256" key="8">
    <source>
        <dbReference type="ARBA" id="ARBA00057448"/>
    </source>
</evidence>
<dbReference type="Gene3D" id="3.40.50.300">
    <property type="entry name" value="P-loop containing nucleotide triphosphate hydrolases"/>
    <property type="match status" value="1"/>
</dbReference>
<comment type="subcellular location">
    <subcellularLocation>
        <location evidence="1 10">Nucleus</location>
    </subcellularLocation>
</comment>
<dbReference type="OrthoDB" id="343623at2759"/>
<dbReference type="PANTHER" id="PTHR12087">
    <property type="entry name" value="ORIGIN RECOGNITION COMPLEX SUBUNIT 4"/>
    <property type="match status" value="1"/>
</dbReference>
<evidence type="ECO:0000256" key="2">
    <source>
        <dbReference type="ARBA" id="ARBA00005334"/>
    </source>
</evidence>
<dbReference type="FunFam" id="3.40.50.300:FF:001041">
    <property type="entry name" value="Origin of replication complex subunit 4"/>
    <property type="match status" value="1"/>
</dbReference>